<proteinExistence type="predicted"/>
<evidence type="ECO:0000256" key="1">
    <source>
        <dbReference type="SAM" id="MobiDB-lite"/>
    </source>
</evidence>
<reference evidence="2 3" key="1">
    <citation type="submission" date="2024-06" db="EMBL/GenBank/DDBJ databases">
        <title>Complete genome of Phlyctema vagabunda strain 19-DSS-EL-015.</title>
        <authorList>
            <person name="Fiorenzani C."/>
        </authorList>
    </citation>
    <scope>NUCLEOTIDE SEQUENCE [LARGE SCALE GENOMIC DNA]</scope>
    <source>
        <strain evidence="2 3">19-DSS-EL-015</strain>
    </source>
</reference>
<dbReference type="Gene3D" id="3.30.40.10">
    <property type="entry name" value="Zinc/RING finger domain, C3HC4 (zinc finger)"/>
    <property type="match status" value="1"/>
</dbReference>
<dbReference type="InterPro" id="IPR013083">
    <property type="entry name" value="Znf_RING/FYVE/PHD"/>
</dbReference>
<sequence length="690" mass="80159">MSLGLSPRDNLPGNIVDEPLFVNAKQQIIRRINRDVGIWSIHTQIWEETQKLVSLYKEIGPSSGFESPLQKIPTSWHAANTVVHNDLAVLDPRNILRSVDPQDQKLGVFMKHCEKHINQWEQFERSRAKDIHEACYTLGFLKALHRMLSPKFASFDQPPVPEGPNGLRTCELWAEWTYRKYLVRALHLPGLIIDAKTEGHFDMTKIKYRVSLAQVYELGRCLLEREIYMQPEQEQDWSTEQIQIQRRRVDAIMPGFEWLRNSRAILQQIFRQISQKAFTTPEGTQPVQLGDLEHLEQFLEYNLAHNSMSVLDTCARTYRTGLEQHPFERLLINLLNEEWAFEQYLAIEHIEDKLFNKQVIAIDETISAARVQNTPFYGLYFRTAVFSPHFLNTTNYIQQILGKMALVDRQRRNFRLFRDWIGRRPWRTILLYLDTDSPQHTWRKEAMRSFNSKGLGGDGHDAPGDYENGRGYRYALENYPCGVDNISFHLFGVHPADHGEFLRGKDQGTPNGRCPICRQQYAVNDLVFVLHCNHRAHVRCAFRKWDMPGTYLHECPEPGCATPVQKLNWQEAGVEPELYNIFGWEPYRTNNSGPDDLRPPRPGFDTQITSIYNVPAREPDSRHHRLAKQARAFVRANKGRNEPEAVSSLVMKVRRTRLDAQQRRRVARQFGSAYPFAPPPPRRIPSSEVT</sequence>
<evidence type="ECO:0008006" key="4">
    <source>
        <dbReference type="Google" id="ProtNLM"/>
    </source>
</evidence>
<accession>A0ABR4PFL5</accession>
<name>A0ABR4PFL5_9HELO</name>
<keyword evidence="3" id="KW-1185">Reference proteome</keyword>
<dbReference type="CDD" id="cd16448">
    <property type="entry name" value="RING-H2"/>
    <property type="match status" value="1"/>
</dbReference>
<protein>
    <recommendedName>
        <fullName evidence="4">RING-type domain-containing protein</fullName>
    </recommendedName>
</protein>
<evidence type="ECO:0000313" key="3">
    <source>
        <dbReference type="Proteomes" id="UP001629113"/>
    </source>
</evidence>
<organism evidence="2 3">
    <name type="scientific">Phlyctema vagabunda</name>
    <dbReference type="NCBI Taxonomy" id="108571"/>
    <lineage>
        <taxon>Eukaryota</taxon>
        <taxon>Fungi</taxon>
        <taxon>Dikarya</taxon>
        <taxon>Ascomycota</taxon>
        <taxon>Pezizomycotina</taxon>
        <taxon>Leotiomycetes</taxon>
        <taxon>Helotiales</taxon>
        <taxon>Dermateaceae</taxon>
        <taxon>Phlyctema</taxon>
    </lineage>
</organism>
<dbReference type="SUPFAM" id="SSF57850">
    <property type="entry name" value="RING/U-box"/>
    <property type="match status" value="1"/>
</dbReference>
<comment type="caution">
    <text evidence="2">The sequence shown here is derived from an EMBL/GenBank/DDBJ whole genome shotgun (WGS) entry which is preliminary data.</text>
</comment>
<evidence type="ECO:0000313" key="2">
    <source>
        <dbReference type="EMBL" id="KAL3421791.1"/>
    </source>
</evidence>
<gene>
    <name evidence="2" type="ORF">PVAG01_05947</name>
</gene>
<dbReference type="Proteomes" id="UP001629113">
    <property type="component" value="Unassembled WGS sequence"/>
</dbReference>
<feature type="region of interest" description="Disordered" evidence="1">
    <location>
        <begin position="665"/>
        <end position="690"/>
    </location>
</feature>
<dbReference type="EMBL" id="JBFCZG010000005">
    <property type="protein sequence ID" value="KAL3421791.1"/>
    <property type="molecule type" value="Genomic_DNA"/>
</dbReference>